<keyword evidence="1" id="KW-1133">Transmembrane helix</keyword>
<dbReference type="InterPro" id="IPR027417">
    <property type="entry name" value="P-loop_NTPase"/>
</dbReference>
<dbReference type="Gene3D" id="3.40.50.300">
    <property type="entry name" value="P-loop containing nucleotide triphosphate hydrolases"/>
    <property type="match status" value="1"/>
</dbReference>
<protein>
    <recommendedName>
        <fullName evidence="4">NAD dependent epimerase/dehydratase</fullName>
    </recommendedName>
</protein>
<feature type="transmembrane region" description="Helical" evidence="1">
    <location>
        <begin position="258"/>
        <end position="280"/>
    </location>
</feature>
<evidence type="ECO:0000313" key="3">
    <source>
        <dbReference type="Proteomes" id="UP001187682"/>
    </source>
</evidence>
<organism evidence="2 3">
    <name type="scientific">Cephalotrichum gorgonifer</name>
    <dbReference type="NCBI Taxonomy" id="2041049"/>
    <lineage>
        <taxon>Eukaryota</taxon>
        <taxon>Fungi</taxon>
        <taxon>Dikarya</taxon>
        <taxon>Ascomycota</taxon>
        <taxon>Pezizomycotina</taxon>
        <taxon>Sordariomycetes</taxon>
        <taxon>Hypocreomycetidae</taxon>
        <taxon>Microascales</taxon>
        <taxon>Microascaceae</taxon>
        <taxon>Cephalotrichum</taxon>
    </lineage>
</organism>
<dbReference type="EMBL" id="ONZQ02000008">
    <property type="protein sequence ID" value="SPO03272.1"/>
    <property type="molecule type" value="Genomic_DNA"/>
</dbReference>
<keyword evidence="1" id="KW-0472">Membrane</keyword>
<dbReference type="InterPro" id="IPR040632">
    <property type="entry name" value="Sulfotransfer_4"/>
</dbReference>
<dbReference type="AlphaFoldDB" id="A0AAE8SWR7"/>
<proteinExistence type="predicted"/>
<dbReference type="PANTHER" id="PTHR36978">
    <property type="entry name" value="P-LOOP CONTAINING NUCLEOTIDE TRIPHOSPHATE HYDROLASE"/>
    <property type="match status" value="1"/>
</dbReference>
<reference evidence="2" key="1">
    <citation type="submission" date="2018-03" db="EMBL/GenBank/DDBJ databases">
        <authorList>
            <person name="Guldener U."/>
        </authorList>
    </citation>
    <scope>NUCLEOTIDE SEQUENCE</scope>
</reference>
<sequence length="291" mass="32743">MSTKTTNGGMAEAAADPRIVPMRVIVCGLMRTGTLSMRAALRQLGIHDVYHMQTTGTSPGDISYWTRAIDAKYNGKGHFGREDWDELLGTHQATTDIPASFFGTELARAYPEAKIIILNRDPEKWYASCMSSIHAAFSSLSLVNKILIVLFDPQLRQFGMFMHKINTNVQGFAWPEREKALAFFHHYYTEWRREIPADRVLEYRVQDGWAPLCKHLGVPVPTEVVAGRLVEAEFPRLNDGASMRAAAGMKMAAMRKRVFWRLAGWAQTVGFLGLLAYVLYTRGLRQSVGEL</sequence>
<dbReference type="PANTHER" id="PTHR36978:SF4">
    <property type="entry name" value="P-LOOP CONTAINING NUCLEOSIDE TRIPHOSPHATE HYDROLASE PROTEIN"/>
    <property type="match status" value="1"/>
</dbReference>
<dbReference type="Pfam" id="PF17784">
    <property type="entry name" value="Sulfotransfer_4"/>
    <property type="match status" value="1"/>
</dbReference>
<evidence type="ECO:0000313" key="2">
    <source>
        <dbReference type="EMBL" id="SPO03272.1"/>
    </source>
</evidence>
<dbReference type="SUPFAM" id="SSF52540">
    <property type="entry name" value="P-loop containing nucleoside triphosphate hydrolases"/>
    <property type="match status" value="1"/>
</dbReference>
<comment type="caution">
    <text evidence="2">The sequence shown here is derived from an EMBL/GenBank/DDBJ whole genome shotgun (WGS) entry which is preliminary data.</text>
</comment>
<keyword evidence="3" id="KW-1185">Reference proteome</keyword>
<accession>A0AAE8SWR7</accession>
<gene>
    <name evidence="2" type="ORF">DNG_05954</name>
</gene>
<evidence type="ECO:0000256" key="1">
    <source>
        <dbReference type="SAM" id="Phobius"/>
    </source>
</evidence>
<dbReference type="Proteomes" id="UP001187682">
    <property type="component" value="Unassembled WGS sequence"/>
</dbReference>
<keyword evidence="1" id="KW-0812">Transmembrane</keyword>
<name>A0AAE8SWR7_9PEZI</name>
<evidence type="ECO:0008006" key="4">
    <source>
        <dbReference type="Google" id="ProtNLM"/>
    </source>
</evidence>